<feature type="domain" description="Endonuclease/exonuclease/phosphatase" evidence="1">
    <location>
        <begin position="10"/>
        <end position="258"/>
    </location>
</feature>
<keyword evidence="3" id="KW-0378">Hydrolase</keyword>
<reference evidence="2 5" key="3">
    <citation type="journal article" date="2019" name="Nat. Med.">
        <title>A library of human gut bacterial isolates paired with longitudinal multiomics data enables mechanistic microbiome research.</title>
        <authorList>
            <person name="Poyet M."/>
            <person name="Groussin M."/>
            <person name="Gibbons S.M."/>
            <person name="Avila-Pacheco J."/>
            <person name="Jiang X."/>
            <person name="Kearney S.M."/>
            <person name="Perrotta A.R."/>
            <person name="Berdy B."/>
            <person name="Zhao S."/>
            <person name="Lieberman T.D."/>
            <person name="Swanson P.K."/>
            <person name="Smith M."/>
            <person name="Roesemann S."/>
            <person name="Alexander J.E."/>
            <person name="Rich S.A."/>
            <person name="Livny J."/>
            <person name="Vlamakis H."/>
            <person name="Clish C."/>
            <person name="Bullock K."/>
            <person name="Deik A."/>
            <person name="Scott J."/>
            <person name="Pierce K.A."/>
            <person name="Xavier R.J."/>
            <person name="Alm E.J."/>
        </authorList>
    </citation>
    <scope>NUCLEOTIDE SEQUENCE [LARGE SCALE GENOMIC DNA]</scope>
    <source>
        <strain evidence="2 5">BIOML-A2</strain>
    </source>
</reference>
<gene>
    <name evidence="2" type="ORF">GT747_10610</name>
    <name evidence="3" type="ORF">SAMN05444424_0128</name>
</gene>
<dbReference type="GO" id="GO:0000175">
    <property type="term" value="F:3'-5'-RNA exonuclease activity"/>
    <property type="evidence" value="ECO:0007669"/>
    <property type="project" value="TreeGrafter"/>
</dbReference>
<dbReference type="GO" id="GO:0004519">
    <property type="term" value="F:endonuclease activity"/>
    <property type="evidence" value="ECO:0007669"/>
    <property type="project" value="UniProtKB-KW"/>
</dbReference>
<dbReference type="PANTHER" id="PTHR12121:SF36">
    <property type="entry name" value="ENDONUCLEASE_EXONUCLEASE_PHOSPHATASE DOMAIN-CONTAINING PROTEIN"/>
    <property type="match status" value="1"/>
</dbReference>
<evidence type="ECO:0000259" key="1">
    <source>
        <dbReference type="Pfam" id="PF03372"/>
    </source>
</evidence>
<evidence type="ECO:0000313" key="5">
    <source>
        <dbReference type="Proteomes" id="UP000474718"/>
    </source>
</evidence>
<dbReference type="EMBL" id="WWVX01000007">
    <property type="protein sequence ID" value="MZL70205.1"/>
    <property type="molecule type" value="Genomic_DNA"/>
</dbReference>
<dbReference type="Gene3D" id="3.60.10.10">
    <property type="entry name" value="Endonuclease/exonuclease/phosphatase"/>
    <property type="match status" value="1"/>
</dbReference>
<reference evidence="4" key="2">
    <citation type="submission" date="2016-11" db="EMBL/GenBank/DDBJ databases">
        <authorList>
            <person name="Jaros S."/>
            <person name="Januszkiewicz K."/>
            <person name="Wedrychowicz H."/>
        </authorList>
    </citation>
    <scope>NUCLEOTIDE SEQUENCE [LARGE SCALE GENOMIC DNA]</scope>
    <source>
        <strain evidence="4">DSM 4029</strain>
    </source>
</reference>
<evidence type="ECO:0000313" key="4">
    <source>
        <dbReference type="Proteomes" id="UP000184089"/>
    </source>
</evidence>
<dbReference type="Proteomes" id="UP000184089">
    <property type="component" value="Unassembled WGS sequence"/>
</dbReference>
<dbReference type="InterPro" id="IPR050410">
    <property type="entry name" value="CCR4/nocturin_mRNA_transcr"/>
</dbReference>
<name>A0AAQ1RUU2_9FIRM</name>
<dbReference type="Proteomes" id="UP000474718">
    <property type="component" value="Unassembled WGS sequence"/>
</dbReference>
<protein>
    <submittedName>
        <fullName evidence="3">Metal-dependent hydrolase, endonuclease/exonuclease/phosphatase family</fullName>
    </submittedName>
</protein>
<evidence type="ECO:0000313" key="3">
    <source>
        <dbReference type="EMBL" id="SHF63227.1"/>
    </source>
</evidence>
<reference evidence="3" key="1">
    <citation type="submission" date="2016-11" db="EMBL/GenBank/DDBJ databases">
        <authorList>
            <person name="Varghese N."/>
            <person name="Submissions S."/>
        </authorList>
    </citation>
    <scope>NUCLEOTIDE SEQUENCE</scope>
    <source>
        <strain evidence="3">DSM 4029</strain>
    </source>
</reference>
<keyword evidence="3" id="KW-0540">Nuclease</keyword>
<comment type="caution">
    <text evidence="3">The sequence shown here is derived from an EMBL/GenBank/DDBJ whole genome shotgun (WGS) entry which is preliminary data.</text>
</comment>
<dbReference type="CDD" id="cd09083">
    <property type="entry name" value="EEP-1"/>
    <property type="match status" value="1"/>
</dbReference>
<proteinExistence type="predicted"/>
<dbReference type="InterPro" id="IPR036691">
    <property type="entry name" value="Endo/exonu/phosph_ase_sf"/>
</dbReference>
<dbReference type="RefSeq" id="WP_021658867.1">
    <property type="nucleotide sequence ID" value="NZ_FQVY01000001.1"/>
</dbReference>
<dbReference type="Pfam" id="PF03372">
    <property type="entry name" value="Exo_endo_phos"/>
    <property type="match status" value="1"/>
</dbReference>
<keyword evidence="5" id="KW-1185">Reference proteome</keyword>
<organism evidence="3 4">
    <name type="scientific">Bittarella massiliensis</name>
    <name type="common">ex Durand et al. 2017</name>
    <dbReference type="NCBI Taxonomy" id="1720313"/>
    <lineage>
        <taxon>Bacteria</taxon>
        <taxon>Bacillati</taxon>
        <taxon>Bacillota</taxon>
        <taxon>Clostridia</taxon>
        <taxon>Eubacteriales</taxon>
        <taxon>Oscillospiraceae</taxon>
        <taxon>Bittarella (ex Durand et al. 2017)</taxon>
    </lineage>
</organism>
<accession>A0AAQ1RUU2</accession>
<dbReference type="SUPFAM" id="SSF56219">
    <property type="entry name" value="DNase I-like"/>
    <property type="match status" value="1"/>
</dbReference>
<sequence>MSEQVLKVITFNLKRDSRFARKKIWENRRELAAGVIRDSGASVVGVQELMPVMRQDIASLLEGYSLFGWGRKRNLGDEHSDIIVKNEDVDVLFHDTFWLSKSPAKIGSRYAFAIFPRICTVVEVYLKKVRQRIRVFNTHFDHLLPVARNLEVKVIFDRIAEYQRIDPLPTILMGDLNAGPRSGSVRRIRERSLKNGPHFQDVFAALQNGGQGVNTFHYFKGKDNTTRRLDYIFVTEEFEVLDVQLDKRSEDGFYPSDHYPVICTLRLRTQDAKSQAAD</sequence>
<dbReference type="AlphaFoldDB" id="A0AAQ1RUU2"/>
<dbReference type="InterPro" id="IPR005135">
    <property type="entry name" value="Endo/exonuclease/phosphatase"/>
</dbReference>
<evidence type="ECO:0000313" key="2">
    <source>
        <dbReference type="EMBL" id="MZL70205.1"/>
    </source>
</evidence>
<dbReference type="PANTHER" id="PTHR12121">
    <property type="entry name" value="CARBON CATABOLITE REPRESSOR PROTEIN 4"/>
    <property type="match status" value="1"/>
</dbReference>
<dbReference type="EMBL" id="FQVY01000001">
    <property type="protein sequence ID" value="SHF63227.1"/>
    <property type="molecule type" value="Genomic_DNA"/>
</dbReference>
<keyword evidence="3" id="KW-0255">Endonuclease</keyword>